<dbReference type="Proteomes" id="UP000658127">
    <property type="component" value="Unassembled WGS sequence"/>
</dbReference>
<dbReference type="InterPro" id="IPR013321">
    <property type="entry name" value="Arc_rbn_hlx_hlx"/>
</dbReference>
<dbReference type="EMBL" id="BMNE01000002">
    <property type="protein sequence ID" value="GGN76268.1"/>
    <property type="molecule type" value="Genomic_DNA"/>
</dbReference>
<keyword evidence="2" id="KW-1185">Reference proteome</keyword>
<gene>
    <name evidence="1" type="ORF">GCM10011610_21470</name>
</gene>
<evidence type="ECO:0000313" key="2">
    <source>
        <dbReference type="Proteomes" id="UP000658127"/>
    </source>
</evidence>
<comment type="caution">
    <text evidence="1">The sequence shown here is derived from an EMBL/GenBank/DDBJ whole genome shotgun (WGS) entry which is preliminary data.</text>
</comment>
<evidence type="ECO:0000313" key="1">
    <source>
        <dbReference type="EMBL" id="GGN76268.1"/>
    </source>
</evidence>
<dbReference type="Pfam" id="PF05534">
    <property type="entry name" value="HicB"/>
    <property type="match status" value="1"/>
</dbReference>
<dbReference type="InterPro" id="IPR010985">
    <property type="entry name" value="Ribbon_hlx_hlx"/>
</dbReference>
<sequence length="70" mass="7685">MSNLNLRLPDDLHTAAAAEADAAHMSLNSVICDALRDWVALRALSRKEDAILDRVMNEDADLLALIRGIE</sequence>
<proteinExistence type="predicted"/>
<dbReference type="Gene3D" id="1.10.1220.10">
    <property type="entry name" value="Met repressor-like"/>
    <property type="match status" value="1"/>
</dbReference>
<dbReference type="InterPro" id="IPR008651">
    <property type="entry name" value="Uncharacterised_HicB"/>
</dbReference>
<reference evidence="2" key="1">
    <citation type="journal article" date="2019" name="Int. J. Syst. Evol. Microbiol.">
        <title>The Global Catalogue of Microorganisms (GCM) 10K type strain sequencing project: providing services to taxonomists for standard genome sequencing and annotation.</title>
        <authorList>
            <consortium name="The Broad Institute Genomics Platform"/>
            <consortium name="The Broad Institute Genome Sequencing Center for Infectious Disease"/>
            <person name="Wu L."/>
            <person name="Ma J."/>
        </authorList>
    </citation>
    <scope>NUCLEOTIDE SEQUENCE [LARGE SCALE GENOMIC DNA]</scope>
    <source>
        <strain evidence="2">CGMCC 4.7329</strain>
    </source>
</reference>
<organism evidence="1 2">
    <name type="scientific">Nocardia rhizosphaerihabitans</name>
    <dbReference type="NCBI Taxonomy" id="1691570"/>
    <lineage>
        <taxon>Bacteria</taxon>
        <taxon>Bacillati</taxon>
        <taxon>Actinomycetota</taxon>
        <taxon>Actinomycetes</taxon>
        <taxon>Mycobacteriales</taxon>
        <taxon>Nocardiaceae</taxon>
        <taxon>Nocardia</taxon>
    </lineage>
</organism>
<name>A0ABQ2KAA7_9NOCA</name>
<protein>
    <recommendedName>
        <fullName evidence="3">Toxin-antitoxin system HicB family antitoxin</fullName>
    </recommendedName>
</protein>
<dbReference type="SUPFAM" id="SSF47598">
    <property type="entry name" value="Ribbon-helix-helix"/>
    <property type="match status" value="1"/>
</dbReference>
<accession>A0ABQ2KAA7</accession>
<evidence type="ECO:0008006" key="3">
    <source>
        <dbReference type="Google" id="ProtNLM"/>
    </source>
</evidence>
<dbReference type="RefSeq" id="WP_189026565.1">
    <property type="nucleotide sequence ID" value="NZ_BMNE01000002.1"/>
</dbReference>